<evidence type="ECO:0000259" key="2">
    <source>
        <dbReference type="PROSITE" id="PS51819"/>
    </source>
</evidence>
<dbReference type="GO" id="GO:0046872">
    <property type="term" value="F:metal ion binding"/>
    <property type="evidence" value="ECO:0007669"/>
    <property type="project" value="UniProtKB-KW"/>
</dbReference>
<organism evidence="3 4">
    <name type="scientific">Muiribacterium halophilum</name>
    <dbReference type="NCBI Taxonomy" id="2053465"/>
    <lineage>
        <taxon>Bacteria</taxon>
        <taxon>Candidatus Muiribacteriota</taxon>
        <taxon>Candidatus Muiribacteriia</taxon>
        <taxon>Candidatus Muiribacteriales</taxon>
        <taxon>Candidatus Muiribacteriaceae</taxon>
        <taxon>Candidatus Muiribacterium</taxon>
    </lineage>
</organism>
<keyword evidence="1" id="KW-0479">Metal-binding</keyword>
<dbReference type="InterPro" id="IPR037523">
    <property type="entry name" value="VOC_core"/>
</dbReference>
<reference evidence="3 4" key="1">
    <citation type="submission" date="2017-11" db="EMBL/GenBank/DDBJ databases">
        <title>Genome-resolved metagenomics identifies genetic mobility, metabolic interactions, and unexpected diversity in perchlorate-reducing communities.</title>
        <authorList>
            <person name="Barnum T.P."/>
            <person name="Figueroa I.A."/>
            <person name="Carlstrom C.I."/>
            <person name="Lucas L.N."/>
            <person name="Engelbrektson A.L."/>
            <person name="Coates J.D."/>
        </authorList>
    </citation>
    <scope>NUCLEOTIDE SEQUENCE [LARGE SCALE GENOMIC DNA]</scope>
    <source>
        <strain evidence="3">BM706</strain>
    </source>
</reference>
<name>A0A2N5ZLB3_MUIH1</name>
<dbReference type="Pfam" id="PF00903">
    <property type="entry name" value="Glyoxalase"/>
    <property type="match status" value="1"/>
</dbReference>
<feature type="domain" description="VOC" evidence="2">
    <location>
        <begin position="4"/>
        <end position="130"/>
    </location>
</feature>
<dbReference type="Proteomes" id="UP000234857">
    <property type="component" value="Unassembled WGS sequence"/>
</dbReference>
<comment type="caution">
    <text evidence="3">The sequence shown here is derived from an EMBL/GenBank/DDBJ whole genome shotgun (WGS) entry which is preliminary data.</text>
</comment>
<protein>
    <recommendedName>
        <fullName evidence="2">VOC domain-containing protein</fullName>
    </recommendedName>
</protein>
<dbReference type="SUPFAM" id="SSF54593">
    <property type="entry name" value="Glyoxalase/Bleomycin resistance protein/Dihydroxybiphenyl dioxygenase"/>
    <property type="match status" value="1"/>
</dbReference>
<evidence type="ECO:0000256" key="1">
    <source>
        <dbReference type="ARBA" id="ARBA00022723"/>
    </source>
</evidence>
<accession>A0A2N5ZLB3</accession>
<evidence type="ECO:0000313" key="4">
    <source>
        <dbReference type="Proteomes" id="UP000234857"/>
    </source>
</evidence>
<dbReference type="PANTHER" id="PTHR36113:SF6">
    <property type="entry name" value="FOSFOMYCIN RESISTANCE PROTEIN FOSX"/>
    <property type="match status" value="1"/>
</dbReference>
<dbReference type="Gene3D" id="3.10.180.10">
    <property type="entry name" value="2,3-Dihydroxybiphenyl 1,2-Dioxygenase, domain 1"/>
    <property type="match status" value="1"/>
</dbReference>
<proteinExistence type="predicted"/>
<dbReference type="AlphaFoldDB" id="A0A2N5ZLB3"/>
<dbReference type="InterPro" id="IPR004360">
    <property type="entry name" value="Glyas_Fos-R_dOase_dom"/>
</dbReference>
<sequence>MIGRLHHVEIYVNDLKKTKEFYTWFLNMIGYKEYQSWDLGFSMLLENTYIVFVHVEEKYKNIKYHRCRSGLNHLAFYGGSKEQIDIFREKLKCKGISLLYDEKYPYAGGKGYYALYFEDPDRMKLELVAEK</sequence>
<evidence type="ECO:0000313" key="3">
    <source>
        <dbReference type="EMBL" id="PLX19478.1"/>
    </source>
</evidence>
<dbReference type="InterPro" id="IPR029068">
    <property type="entry name" value="Glyas_Bleomycin-R_OHBP_Dase"/>
</dbReference>
<gene>
    <name evidence="3" type="ORF">C0601_01710</name>
</gene>
<dbReference type="InterPro" id="IPR051332">
    <property type="entry name" value="Fosfomycin_Res_Enzymes"/>
</dbReference>
<dbReference type="PANTHER" id="PTHR36113">
    <property type="entry name" value="LYASE, PUTATIVE-RELATED-RELATED"/>
    <property type="match status" value="1"/>
</dbReference>
<dbReference type="PROSITE" id="PS51819">
    <property type="entry name" value="VOC"/>
    <property type="match status" value="1"/>
</dbReference>
<dbReference type="EMBL" id="PKTG01000028">
    <property type="protein sequence ID" value="PLX19478.1"/>
    <property type="molecule type" value="Genomic_DNA"/>
</dbReference>